<dbReference type="AlphaFoldDB" id="A7SRG4"/>
<protein>
    <submittedName>
        <fullName evidence="1">Uncharacterized protein</fullName>
    </submittedName>
</protein>
<dbReference type="OMA" id="TYGERAF"/>
<accession>A7SRG4</accession>
<name>A7SRG4_NEMVE</name>
<proteinExistence type="predicted"/>
<keyword evidence="2" id="KW-1185">Reference proteome</keyword>
<dbReference type="Proteomes" id="UP000001593">
    <property type="component" value="Unassembled WGS sequence"/>
</dbReference>
<feature type="non-terminal residue" evidence="1">
    <location>
        <position position="66"/>
    </location>
</feature>
<feature type="non-terminal residue" evidence="1">
    <location>
        <position position="1"/>
    </location>
</feature>
<evidence type="ECO:0000313" key="1">
    <source>
        <dbReference type="EMBL" id="EDO33719.1"/>
    </source>
</evidence>
<sequence>CKYKTHSRSLRSASQQYLQVKRGNLKTYGERAFSIAAPKLWNELPFHLRTIQNLNTFKECLKTHLL</sequence>
<gene>
    <name evidence="1" type="ORF">NEMVEDRAFT_v1g48022</name>
</gene>
<organism evidence="1 2">
    <name type="scientific">Nematostella vectensis</name>
    <name type="common">Starlet sea anemone</name>
    <dbReference type="NCBI Taxonomy" id="45351"/>
    <lineage>
        <taxon>Eukaryota</taxon>
        <taxon>Metazoa</taxon>
        <taxon>Cnidaria</taxon>
        <taxon>Anthozoa</taxon>
        <taxon>Hexacorallia</taxon>
        <taxon>Actiniaria</taxon>
        <taxon>Edwardsiidae</taxon>
        <taxon>Nematostella</taxon>
    </lineage>
</organism>
<dbReference type="PhylomeDB" id="A7SRG4"/>
<evidence type="ECO:0000313" key="2">
    <source>
        <dbReference type="Proteomes" id="UP000001593"/>
    </source>
</evidence>
<reference evidence="1 2" key="1">
    <citation type="journal article" date="2007" name="Science">
        <title>Sea anemone genome reveals ancestral eumetazoan gene repertoire and genomic organization.</title>
        <authorList>
            <person name="Putnam N.H."/>
            <person name="Srivastava M."/>
            <person name="Hellsten U."/>
            <person name="Dirks B."/>
            <person name="Chapman J."/>
            <person name="Salamov A."/>
            <person name="Terry A."/>
            <person name="Shapiro H."/>
            <person name="Lindquist E."/>
            <person name="Kapitonov V.V."/>
            <person name="Jurka J."/>
            <person name="Genikhovich G."/>
            <person name="Grigoriev I.V."/>
            <person name="Lucas S.M."/>
            <person name="Steele R.E."/>
            <person name="Finnerty J.R."/>
            <person name="Technau U."/>
            <person name="Martindale M.Q."/>
            <person name="Rokhsar D.S."/>
        </authorList>
    </citation>
    <scope>NUCLEOTIDE SEQUENCE [LARGE SCALE GENOMIC DNA]</scope>
    <source>
        <strain evidence="2">CH2 X CH6</strain>
    </source>
</reference>
<dbReference type="EMBL" id="DS469761">
    <property type="protein sequence ID" value="EDO33719.1"/>
    <property type="molecule type" value="Genomic_DNA"/>
</dbReference>
<dbReference type="InParanoid" id="A7SRG4"/>
<dbReference type="HOGENOM" id="CLU_201521_1_0_1"/>